<evidence type="ECO:0000313" key="8">
    <source>
        <dbReference type="EMBL" id="GAF47199.1"/>
    </source>
</evidence>
<evidence type="ECO:0000313" key="9">
    <source>
        <dbReference type="Proteomes" id="UP000019491"/>
    </source>
</evidence>
<keyword evidence="4" id="KW-0812">Transmembrane</keyword>
<gene>
    <name evidence="8" type="ORF">RW1_038_01210</name>
</gene>
<dbReference type="Gene3D" id="2.60.40.2880">
    <property type="entry name" value="MmpS1-5, C-terminal soluble domain"/>
    <property type="match status" value="1"/>
</dbReference>
<comment type="similarity">
    <text evidence="2">Belongs to the MmpS family.</text>
</comment>
<feature type="compositionally biased region" description="Low complexity" evidence="7">
    <location>
        <begin position="23"/>
        <end position="40"/>
    </location>
</feature>
<dbReference type="InterPro" id="IPR008693">
    <property type="entry name" value="MmpS"/>
</dbReference>
<dbReference type="RefSeq" id="WP_052033383.1">
    <property type="nucleotide sequence ID" value="NZ_BAWF01000038.1"/>
</dbReference>
<dbReference type="EMBL" id="BAWF01000038">
    <property type="protein sequence ID" value="GAF47199.1"/>
    <property type="molecule type" value="Genomic_DNA"/>
</dbReference>
<keyword evidence="9" id="KW-1185">Reference proteome</keyword>
<evidence type="ECO:0000256" key="3">
    <source>
        <dbReference type="ARBA" id="ARBA00022475"/>
    </source>
</evidence>
<evidence type="ECO:0000256" key="4">
    <source>
        <dbReference type="ARBA" id="ARBA00022692"/>
    </source>
</evidence>
<dbReference type="AlphaFoldDB" id="X0PVB6"/>
<evidence type="ECO:0000256" key="1">
    <source>
        <dbReference type="ARBA" id="ARBA00004236"/>
    </source>
</evidence>
<dbReference type="Pfam" id="PF05423">
    <property type="entry name" value="Mycobact_memb"/>
    <property type="match status" value="1"/>
</dbReference>
<dbReference type="GO" id="GO:0005886">
    <property type="term" value="C:plasma membrane"/>
    <property type="evidence" value="ECO:0007669"/>
    <property type="project" value="UniProtKB-SubCell"/>
</dbReference>
<dbReference type="InterPro" id="IPR038468">
    <property type="entry name" value="MmpS_C"/>
</dbReference>
<keyword evidence="5" id="KW-1133">Transmembrane helix</keyword>
<reference evidence="8 9" key="1">
    <citation type="submission" date="2014-02" db="EMBL/GenBank/DDBJ databases">
        <title>Whole genome shotgun sequence of Rhodococcus wratislaviensis NBRC 100605.</title>
        <authorList>
            <person name="Hosoyama A."/>
            <person name="Tsuchikane K."/>
            <person name="Yoshida I."/>
            <person name="Ohji S."/>
            <person name="Ichikawa N."/>
            <person name="Yamazoe A."/>
            <person name="Fujita N."/>
        </authorList>
    </citation>
    <scope>NUCLEOTIDE SEQUENCE [LARGE SCALE GENOMIC DNA]</scope>
    <source>
        <strain evidence="8 9">NBRC 100605</strain>
    </source>
</reference>
<evidence type="ECO:0000256" key="7">
    <source>
        <dbReference type="SAM" id="MobiDB-lite"/>
    </source>
</evidence>
<keyword evidence="6" id="KW-0472">Membrane</keyword>
<name>X0PVB6_RHOWR</name>
<sequence>MVCLIVAAALSIHEEMKRDRAAEASTRSVAAPAATTTVETGNGRPLMSPYTPPTTTMTTTFVETAAIYTPTSRPAAPPTSAYTRPPAPVTTIPPLVAKPVTKAGKSVTYEVISDSPVLNSVTWFDGMNELQQEYPTSAPWSLSVVNTATYPMMGLGAQTEGQSVTCRIIVDGRVMDQQTAVGQYAVVNCNA</sequence>
<proteinExistence type="inferred from homology"/>
<organism evidence="8 9">
    <name type="scientific">Rhodococcus wratislaviensis NBRC 100605</name>
    <dbReference type="NCBI Taxonomy" id="1219028"/>
    <lineage>
        <taxon>Bacteria</taxon>
        <taxon>Bacillati</taxon>
        <taxon>Actinomycetota</taxon>
        <taxon>Actinomycetes</taxon>
        <taxon>Mycobacteriales</taxon>
        <taxon>Nocardiaceae</taxon>
        <taxon>Rhodococcus</taxon>
    </lineage>
</organism>
<dbReference type="OrthoDB" id="3398257at2"/>
<evidence type="ECO:0000256" key="6">
    <source>
        <dbReference type="ARBA" id="ARBA00023136"/>
    </source>
</evidence>
<comment type="caution">
    <text evidence="8">The sequence shown here is derived from an EMBL/GenBank/DDBJ whole genome shotgun (WGS) entry which is preliminary data.</text>
</comment>
<protein>
    <submittedName>
        <fullName evidence="8">Uncharacterized protein</fullName>
    </submittedName>
</protein>
<evidence type="ECO:0000256" key="2">
    <source>
        <dbReference type="ARBA" id="ARBA00007531"/>
    </source>
</evidence>
<dbReference type="Proteomes" id="UP000019491">
    <property type="component" value="Unassembled WGS sequence"/>
</dbReference>
<feature type="region of interest" description="Disordered" evidence="7">
    <location>
        <begin position="20"/>
        <end position="53"/>
    </location>
</feature>
<comment type="subcellular location">
    <subcellularLocation>
        <location evidence="1">Cell membrane</location>
    </subcellularLocation>
</comment>
<keyword evidence="3" id="KW-1003">Cell membrane</keyword>
<accession>X0PVB6</accession>
<evidence type="ECO:0000256" key="5">
    <source>
        <dbReference type="ARBA" id="ARBA00022989"/>
    </source>
</evidence>